<dbReference type="Pfam" id="PF00480">
    <property type="entry name" value="ROK"/>
    <property type="match status" value="1"/>
</dbReference>
<dbReference type="InterPro" id="IPR000600">
    <property type="entry name" value="ROK"/>
</dbReference>
<organism evidence="2 3">
    <name type="scientific">Brachybacterium halotolerans</name>
    <dbReference type="NCBI Taxonomy" id="2795215"/>
    <lineage>
        <taxon>Bacteria</taxon>
        <taxon>Bacillati</taxon>
        <taxon>Actinomycetota</taxon>
        <taxon>Actinomycetes</taxon>
        <taxon>Micrococcales</taxon>
        <taxon>Dermabacteraceae</taxon>
        <taxon>Brachybacterium</taxon>
    </lineage>
</organism>
<comment type="caution">
    <text evidence="2">The sequence shown here is derived from an EMBL/GenBank/DDBJ whole genome shotgun (WGS) entry which is preliminary data.</text>
</comment>
<dbReference type="InterPro" id="IPR049874">
    <property type="entry name" value="ROK_cs"/>
</dbReference>
<evidence type="ECO:0000256" key="1">
    <source>
        <dbReference type="ARBA" id="ARBA00006479"/>
    </source>
</evidence>
<keyword evidence="3" id="KW-1185">Reference proteome</keyword>
<reference evidence="2 3" key="1">
    <citation type="submission" date="2020-12" db="EMBL/GenBank/DDBJ databases">
        <title>Brachybacterium sp. MASK1Z-5, whole genome shotgun sequence.</title>
        <authorList>
            <person name="Tuo L."/>
        </authorList>
    </citation>
    <scope>NUCLEOTIDE SEQUENCE [LARGE SCALE GENOMIC DNA]</scope>
    <source>
        <strain evidence="2 3">MASK1Z-5</strain>
    </source>
</reference>
<evidence type="ECO:0000313" key="2">
    <source>
        <dbReference type="EMBL" id="MBK0331548.1"/>
    </source>
</evidence>
<gene>
    <name evidence="2" type="ORF">I8D64_09045</name>
</gene>
<comment type="similarity">
    <text evidence="1">Belongs to the ROK (NagC/XylR) family.</text>
</comment>
<dbReference type="PANTHER" id="PTHR18964:SF173">
    <property type="entry name" value="GLUCOKINASE"/>
    <property type="match status" value="1"/>
</dbReference>
<dbReference type="PANTHER" id="PTHR18964">
    <property type="entry name" value="ROK (REPRESSOR, ORF, KINASE) FAMILY"/>
    <property type="match status" value="1"/>
</dbReference>
<dbReference type="PROSITE" id="PS01125">
    <property type="entry name" value="ROK"/>
    <property type="match status" value="1"/>
</dbReference>
<dbReference type="Gene3D" id="3.30.420.40">
    <property type="match status" value="2"/>
</dbReference>
<dbReference type="SUPFAM" id="SSF53067">
    <property type="entry name" value="Actin-like ATPase domain"/>
    <property type="match status" value="1"/>
</dbReference>
<dbReference type="InterPro" id="IPR043129">
    <property type="entry name" value="ATPase_NBD"/>
</dbReference>
<evidence type="ECO:0000313" key="3">
    <source>
        <dbReference type="Proteomes" id="UP000612352"/>
    </source>
</evidence>
<accession>A0ABS1BA94</accession>
<proteinExistence type="inferred from homology"/>
<name>A0ABS1BA94_9MICO</name>
<dbReference type="EMBL" id="JAEDAJ010000004">
    <property type="protein sequence ID" value="MBK0331548.1"/>
    <property type="molecule type" value="Genomic_DNA"/>
</dbReference>
<protein>
    <submittedName>
        <fullName evidence="2">ROK family protein</fullName>
    </submittedName>
</protein>
<dbReference type="Proteomes" id="UP000612352">
    <property type="component" value="Unassembled WGS sequence"/>
</dbReference>
<sequence length="240" mass="24672">MCVGLPSPVDQATGRALNPVGMHGWTGEDVRAQIAEVFDGPVLVDNDVNLMAYGERTFVYPEAQDLIFVKLATGVGAGVIAGGALQRGAQGFAGDIGHVPLLNSDRPCPCGNTGCVSLTASVPGLAASLREAGRELETDAEVVDLVAQGDPEAQRLLRQAGRDVGDVMVAAVGLLNPSRLVIGGPWGPGFEVLIAGVRETVYGRGFAPATRQLRIEASRTPDMAAIHGAAALAVEAAIGI</sequence>